<evidence type="ECO:0000313" key="10">
    <source>
        <dbReference type="EMBL" id="OGG04927.1"/>
    </source>
</evidence>
<feature type="transmembrane region" description="Helical" evidence="8">
    <location>
        <begin position="156"/>
        <end position="180"/>
    </location>
</feature>
<feature type="transmembrane region" description="Helical" evidence="8">
    <location>
        <begin position="96"/>
        <end position="118"/>
    </location>
</feature>
<feature type="transmembrane region" description="Helical" evidence="8">
    <location>
        <begin position="125"/>
        <end position="144"/>
    </location>
</feature>
<dbReference type="SUPFAM" id="SSF103481">
    <property type="entry name" value="Multidrug resistance efflux transporter EmrE"/>
    <property type="match status" value="2"/>
</dbReference>
<dbReference type="STRING" id="1798374.A2Z33_06545"/>
<keyword evidence="8" id="KW-1133">Transmembrane helix</keyword>
<evidence type="ECO:0000256" key="3">
    <source>
        <dbReference type="ARBA" id="ARBA00022643"/>
    </source>
</evidence>
<keyword evidence="6" id="KW-0067">ATP-binding</keyword>
<accession>A0A1F5YY84</accession>
<dbReference type="PANTHER" id="PTHR22749:SF6">
    <property type="entry name" value="RIBOFLAVIN KINASE"/>
    <property type="match status" value="1"/>
</dbReference>
<dbReference type="GO" id="GO:0009398">
    <property type="term" value="P:FMN biosynthetic process"/>
    <property type="evidence" value="ECO:0007669"/>
    <property type="project" value="TreeGrafter"/>
</dbReference>
<dbReference type="SMART" id="SM00904">
    <property type="entry name" value="Flavokinase"/>
    <property type="match status" value="1"/>
</dbReference>
<feature type="domain" description="Riboflavin kinase" evidence="9">
    <location>
        <begin position="307"/>
        <end position="425"/>
    </location>
</feature>
<evidence type="ECO:0000256" key="4">
    <source>
        <dbReference type="ARBA" id="ARBA00022679"/>
    </source>
</evidence>
<sequence length="439" mass="48200">MNTSPFFIMVAASLWAVDGIIRANLTSAIPAGSIVFWEHVAGLFVLLPLLPKITGVFDRLNLRDWLLIGAATFVSSVAGTILYTQALRVSAPSGDFITPLVLQKIQPVIVIFLSVIILKERLNGLYVLLAPVALAGSYIMSFGFSPVIPQFAGRELTFILSIGAAAAWGSGTILSKTVLYKLRYHEFTVLRFILAIPMAYAVSVLLGQWTAPSGISFTGYLLFILIALTTGATALLIYFRGLRHTDASVATIAELIFPLLSIVIGITSLNPYGAPQQLSGANILGITMLLASVILINLQYARQSHISLITGRIVRGKGDGRKIGYRTANIAAAEPVPVRYGVYAARARIGDSWYEGVLHYGPRAVFGEDDPRLEIHFFNTRTMLYGKKITVYAYDFIRTTRFFPSLRLLTQEIGRDIIKAKAILKRRRLSEETARNDRS</sequence>
<dbReference type="InterPro" id="IPR023468">
    <property type="entry name" value="Riboflavin_kinase"/>
</dbReference>
<evidence type="ECO:0000256" key="1">
    <source>
        <dbReference type="ARBA" id="ARBA00012105"/>
    </source>
</evidence>
<dbReference type="Proteomes" id="UP000178448">
    <property type="component" value="Unassembled WGS sequence"/>
</dbReference>
<feature type="transmembrane region" description="Helical" evidence="8">
    <location>
        <begin position="251"/>
        <end position="272"/>
    </location>
</feature>
<dbReference type="Pfam" id="PF01687">
    <property type="entry name" value="Flavokinase"/>
    <property type="match status" value="1"/>
</dbReference>
<evidence type="ECO:0000256" key="8">
    <source>
        <dbReference type="SAM" id="Phobius"/>
    </source>
</evidence>
<keyword evidence="5" id="KW-0547">Nucleotide-binding</keyword>
<feature type="transmembrane region" description="Helical" evidence="8">
    <location>
        <begin position="278"/>
        <end position="298"/>
    </location>
</feature>
<dbReference type="GO" id="GO:0016020">
    <property type="term" value="C:membrane"/>
    <property type="evidence" value="ECO:0007669"/>
    <property type="project" value="InterPro"/>
</dbReference>
<evidence type="ECO:0000259" key="9">
    <source>
        <dbReference type="SMART" id="SM00904"/>
    </source>
</evidence>
<keyword evidence="2" id="KW-0285">Flavoprotein</keyword>
<dbReference type="InterPro" id="IPR023465">
    <property type="entry name" value="Riboflavin_kinase_dom_sf"/>
</dbReference>
<evidence type="ECO:0000256" key="2">
    <source>
        <dbReference type="ARBA" id="ARBA00022630"/>
    </source>
</evidence>
<comment type="caution">
    <text evidence="10">The sequence shown here is derived from an EMBL/GenBank/DDBJ whole genome shotgun (WGS) entry which is preliminary data.</text>
</comment>
<dbReference type="GO" id="GO:0005524">
    <property type="term" value="F:ATP binding"/>
    <property type="evidence" value="ECO:0007669"/>
    <property type="project" value="UniProtKB-KW"/>
</dbReference>
<organism evidence="10 11">
    <name type="scientific">Candidatus Gottesmanbacteria bacterium RBG_16_52_11</name>
    <dbReference type="NCBI Taxonomy" id="1798374"/>
    <lineage>
        <taxon>Bacteria</taxon>
        <taxon>Candidatus Gottesmaniibacteriota</taxon>
    </lineage>
</organism>
<dbReference type="GO" id="GO:0008531">
    <property type="term" value="F:riboflavin kinase activity"/>
    <property type="evidence" value="ECO:0007669"/>
    <property type="project" value="UniProtKB-EC"/>
</dbReference>
<dbReference type="AlphaFoldDB" id="A0A1F5YY84"/>
<name>A0A1F5YY84_9BACT</name>
<evidence type="ECO:0000256" key="7">
    <source>
        <dbReference type="ARBA" id="ARBA00047880"/>
    </source>
</evidence>
<dbReference type="InterPro" id="IPR000620">
    <property type="entry name" value="EamA_dom"/>
</dbReference>
<dbReference type="InterPro" id="IPR015865">
    <property type="entry name" value="Riboflavin_kinase_bac/euk"/>
</dbReference>
<dbReference type="GO" id="GO:0009231">
    <property type="term" value="P:riboflavin biosynthetic process"/>
    <property type="evidence" value="ECO:0007669"/>
    <property type="project" value="InterPro"/>
</dbReference>
<feature type="transmembrane region" description="Helical" evidence="8">
    <location>
        <begin position="192"/>
        <end position="211"/>
    </location>
</feature>
<dbReference type="InterPro" id="IPR037185">
    <property type="entry name" value="EmrE-like"/>
</dbReference>
<keyword evidence="3" id="KW-0288">FMN</keyword>
<dbReference type="SUPFAM" id="SSF82114">
    <property type="entry name" value="Riboflavin kinase-like"/>
    <property type="match status" value="1"/>
</dbReference>
<evidence type="ECO:0000256" key="6">
    <source>
        <dbReference type="ARBA" id="ARBA00022840"/>
    </source>
</evidence>
<dbReference type="PANTHER" id="PTHR22749">
    <property type="entry name" value="RIBOFLAVIN KINASE/FMN ADENYLYLTRANSFERASE"/>
    <property type="match status" value="1"/>
</dbReference>
<keyword evidence="4" id="KW-0808">Transferase</keyword>
<evidence type="ECO:0000313" key="11">
    <source>
        <dbReference type="Proteomes" id="UP000178448"/>
    </source>
</evidence>
<proteinExistence type="predicted"/>
<feature type="transmembrane region" description="Helical" evidence="8">
    <location>
        <begin position="29"/>
        <end position="50"/>
    </location>
</feature>
<protein>
    <recommendedName>
        <fullName evidence="1">riboflavin kinase</fullName>
        <ecNumber evidence="1">2.7.1.26</ecNumber>
    </recommendedName>
</protein>
<feature type="transmembrane region" description="Helical" evidence="8">
    <location>
        <begin position="217"/>
        <end position="239"/>
    </location>
</feature>
<reference evidence="10 11" key="1">
    <citation type="journal article" date="2016" name="Nat. Commun.">
        <title>Thousands of microbial genomes shed light on interconnected biogeochemical processes in an aquifer system.</title>
        <authorList>
            <person name="Anantharaman K."/>
            <person name="Brown C.T."/>
            <person name="Hug L.A."/>
            <person name="Sharon I."/>
            <person name="Castelle C.J."/>
            <person name="Probst A.J."/>
            <person name="Thomas B.C."/>
            <person name="Singh A."/>
            <person name="Wilkins M.J."/>
            <person name="Karaoz U."/>
            <person name="Brodie E.L."/>
            <person name="Williams K.H."/>
            <person name="Hubbard S.S."/>
            <person name="Banfield J.F."/>
        </authorList>
    </citation>
    <scope>NUCLEOTIDE SEQUENCE [LARGE SCALE GENOMIC DNA]</scope>
</reference>
<feature type="transmembrane region" description="Helical" evidence="8">
    <location>
        <begin position="62"/>
        <end position="84"/>
    </location>
</feature>
<gene>
    <name evidence="10" type="ORF">A2Z33_06545</name>
</gene>
<dbReference type="EC" id="2.7.1.26" evidence="1"/>
<keyword evidence="8" id="KW-0812">Transmembrane</keyword>
<dbReference type="Pfam" id="PF00892">
    <property type="entry name" value="EamA"/>
    <property type="match status" value="2"/>
</dbReference>
<dbReference type="Gene3D" id="2.40.30.30">
    <property type="entry name" value="Riboflavin kinase-like"/>
    <property type="match status" value="1"/>
</dbReference>
<comment type="catalytic activity">
    <reaction evidence="7">
        <text>riboflavin + ATP = FMN + ADP + H(+)</text>
        <dbReference type="Rhea" id="RHEA:14357"/>
        <dbReference type="ChEBI" id="CHEBI:15378"/>
        <dbReference type="ChEBI" id="CHEBI:30616"/>
        <dbReference type="ChEBI" id="CHEBI:57986"/>
        <dbReference type="ChEBI" id="CHEBI:58210"/>
        <dbReference type="ChEBI" id="CHEBI:456216"/>
        <dbReference type="EC" id="2.7.1.26"/>
    </reaction>
</comment>
<keyword evidence="8" id="KW-0472">Membrane</keyword>
<dbReference type="EMBL" id="MFJD01000001">
    <property type="protein sequence ID" value="OGG04927.1"/>
    <property type="molecule type" value="Genomic_DNA"/>
</dbReference>
<evidence type="ECO:0000256" key="5">
    <source>
        <dbReference type="ARBA" id="ARBA00022741"/>
    </source>
</evidence>